<dbReference type="STRING" id="154538.A0A1M2W497"/>
<dbReference type="OMA" id="QTTHRER"/>
<feature type="compositionally biased region" description="Basic and acidic residues" evidence="1">
    <location>
        <begin position="938"/>
        <end position="947"/>
    </location>
</feature>
<dbReference type="Proteomes" id="UP000184267">
    <property type="component" value="Unassembled WGS sequence"/>
</dbReference>
<dbReference type="EMBL" id="MNAD01000252">
    <property type="protein sequence ID" value="OJT14669.1"/>
    <property type="molecule type" value="Genomic_DNA"/>
</dbReference>
<evidence type="ECO:0000313" key="3">
    <source>
        <dbReference type="Proteomes" id="UP000184267"/>
    </source>
</evidence>
<name>A0A1M2W497_TRAPU</name>
<feature type="compositionally biased region" description="Low complexity" evidence="1">
    <location>
        <begin position="389"/>
        <end position="398"/>
    </location>
</feature>
<protein>
    <submittedName>
        <fullName evidence="2">Uncharacterized protein</fullName>
    </submittedName>
</protein>
<accession>A0A1M2W497</accession>
<sequence length="954" mass="103792">MDLERSLAAVVFEATDITRPPNGSSQPTRDRRKKARQKAKKGGKAGNQGNFHGERLAFMDEHFPGYREVKGKGKRIMGNYWTALFPAYWAKFPWYLPLDKDPDQLPLFPAPEASEETTAEKGKVIKQTEARIKTHLGYRFTMIAVKEDNPWRPLLAALKMRAKSLPPPRRLSAWQLYMTKKSEDIAAIFDERWPHANLPAKRSLAFRSAISRELFAAEPEDFQAALEEETVRMHAEEMAEYEASNLPGAQGQDDDKIRRARNELATVVQPLLELLQEYSGLYCTLIAGVPLPPGPEEFFLKVVTSGRTAGPVPEPWHIFEKEAFGRDVMHSFARFLMKTPEYQQRMAGITTTGNGPGANVPLASAAAQLSELNLTIAPISSRAGSPQHAGKASSSKLSAKARGKRAAKRAHTGSEASAVESSDHTSSDETSNDESSEDSDEDEEEGEGEELDDAEEQDEEEGEDVDEEQRHRPRAPTPTLEELGFGDAMAAKLAAMGPKRRRSLLFAWARSSDWEREVENQRAETAALIAGMAGNASLNFLKKKKKSSRKRKALDDDPTQQGPPRRSRRLHQDDTDVVPIDTPATDVPSTDIPSVDAPRRSMSALGAATSLTTVPETAAPGATSTTTPSMTTSTTTPDMTAAADPTATTPNDPTTTSTTTAPTASTTATTPTASTTATAATTSTTAIGQTTSMTATPPTASTTATAPTALTPRLGTTTVSVLSAATASGTTSMIPSPSTDAVTTTSSTATPETTASSLLMPAVSTVVPAVAVDMSGWPVWLKEGFKRLDMEEYGEDFQRAVGWWTVFERRHNWATTVKGLPTNGRPEEVAEWLRFGRKLGKNPAIADEEAYAQRWCAWWASLQPDWRRDAAGKCVRAGEGPWGILDHPGKNGVFIALLSLMWWKEAATSTTEKCQEAVLDISWVIWKVASSGMGSQKRPAEPPAEPKKVKKARR</sequence>
<comment type="caution">
    <text evidence="2">The sequence shown here is derived from an EMBL/GenBank/DDBJ whole genome shotgun (WGS) entry which is preliminary data.</text>
</comment>
<feature type="compositionally biased region" description="Basic residues" evidence="1">
    <location>
        <begin position="30"/>
        <end position="43"/>
    </location>
</feature>
<feature type="compositionally biased region" description="Acidic residues" evidence="1">
    <location>
        <begin position="430"/>
        <end position="467"/>
    </location>
</feature>
<feature type="region of interest" description="Disordered" evidence="1">
    <location>
        <begin position="14"/>
        <end position="51"/>
    </location>
</feature>
<gene>
    <name evidence="2" type="ORF">TRAPUB_8722</name>
</gene>
<feature type="region of interest" description="Disordered" evidence="1">
    <location>
        <begin position="381"/>
        <end position="486"/>
    </location>
</feature>
<feature type="compositionally biased region" description="Low complexity" evidence="1">
    <location>
        <begin position="617"/>
        <end position="712"/>
    </location>
</feature>
<dbReference type="AlphaFoldDB" id="A0A1M2W497"/>
<feature type="compositionally biased region" description="Basic residues" evidence="1">
    <location>
        <begin position="399"/>
        <end position="411"/>
    </location>
</feature>
<evidence type="ECO:0000313" key="2">
    <source>
        <dbReference type="EMBL" id="OJT14669.1"/>
    </source>
</evidence>
<proteinExistence type="predicted"/>
<evidence type="ECO:0000256" key="1">
    <source>
        <dbReference type="SAM" id="MobiDB-lite"/>
    </source>
</evidence>
<feature type="region of interest" description="Disordered" evidence="1">
    <location>
        <begin position="729"/>
        <end position="748"/>
    </location>
</feature>
<reference evidence="2 3" key="1">
    <citation type="submission" date="2016-10" db="EMBL/GenBank/DDBJ databases">
        <title>Genome sequence of the basidiomycete white-rot fungus Trametes pubescens.</title>
        <authorList>
            <person name="Makela M.R."/>
            <person name="Granchi Z."/>
            <person name="Peng M."/>
            <person name="De Vries R.P."/>
            <person name="Grigoriev I."/>
            <person name="Riley R."/>
            <person name="Hilden K."/>
        </authorList>
    </citation>
    <scope>NUCLEOTIDE SEQUENCE [LARGE SCALE GENOMIC DNA]</scope>
    <source>
        <strain evidence="2 3">FBCC735</strain>
    </source>
</reference>
<dbReference type="OrthoDB" id="2746120at2759"/>
<feature type="compositionally biased region" description="Basic residues" evidence="1">
    <location>
        <begin position="541"/>
        <end position="552"/>
    </location>
</feature>
<feature type="region of interest" description="Disordered" evidence="1">
    <location>
        <begin position="531"/>
        <end position="712"/>
    </location>
</feature>
<organism evidence="2 3">
    <name type="scientific">Trametes pubescens</name>
    <name type="common">White-rot fungus</name>
    <dbReference type="NCBI Taxonomy" id="154538"/>
    <lineage>
        <taxon>Eukaryota</taxon>
        <taxon>Fungi</taxon>
        <taxon>Dikarya</taxon>
        <taxon>Basidiomycota</taxon>
        <taxon>Agaricomycotina</taxon>
        <taxon>Agaricomycetes</taxon>
        <taxon>Polyporales</taxon>
        <taxon>Polyporaceae</taxon>
        <taxon>Trametes</taxon>
    </lineage>
</organism>
<feature type="region of interest" description="Disordered" evidence="1">
    <location>
        <begin position="933"/>
        <end position="954"/>
    </location>
</feature>
<keyword evidence="3" id="KW-1185">Reference proteome</keyword>